<accession>A0A2P6QQT9</accession>
<keyword evidence="2" id="KW-1185">Reference proteome</keyword>
<evidence type="ECO:0000313" key="2">
    <source>
        <dbReference type="Proteomes" id="UP000238479"/>
    </source>
</evidence>
<organism evidence="1 2">
    <name type="scientific">Rosa chinensis</name>
    <name type="common">China rose</name>
    <dbReference type="NCBI Taxonomy" id="74649"/>
    <lineage>
        <taxon>Eukaryota</taxon>
        <taxon>Viridiplantae</taxon>
        <taxon>Streptophyta</taxon>
        <taxon>Embryophyta</taxon>
        <taxon>Tracheophyta</taxon>
        <taxon>Spermatophyta</taxon>
        <taxon>Magnoliopsida</taxon>
        <taxon>eudicotyledons</taxon>
        <taxon>Gunneridae</taxon>
        <taxon>Pentapetalae</taxon>
        <taxon>rosids</taxon>
        <taxon>fabids</taxon>
        <taxon>Rosales</taxon>
        <taxon>Rosaceae</taxon>
        <taxon>Rosoideae</taxon>
        <taxon>Rosoideae incertae sedis</taxon>
        <taxon>Rosa</taxon>
    </lineage>
</organism>
<sequence>MHRRRYESRRYHRHKPLQLLQPEALSEPTGFEPSLLFQVAFSESSTPRFIALRREGGREREREREREKMLPSSLITLCLKIWVIFVPRNPQSKHCNPNNNI</sequence>
<proteinExistence type="predicted"/>
<name>A0A2P6QQT9_ROSCH</name>
<dbReference type="Gramene" id="PRQ36550">
    <property type="protein sequence ID" value="PRQ36550"/>
    <property type="gene ID" value="RchiOBHm_Chr4g0392841"/>
</dbReference>
<dbReference type="AlphaFoldDB" id="A0A2P6QQT9"/>
<comment type="caution">
    <text evidence="1">The sequence shown here is derived from an EMBL/GenBank/DDBJ whole genome shotgun (WGS) entry which is preliminary data.</text>
</comment>
<gene>
    <name evidence="1" type="ORF">RchiOBHm_Chr4g0392841</name>
</gene>
<evidence type="ECO:0000313" key="1">
    <source>
        <dbReference type="EMBL" id="PRQ36550.1"/>
    </source>
</evidence>
<reference evidence="1 2" key="1">
    <citation type="journal article" date="2018" name="Nat. Genet.">
        <title>The Rosa genome provides new insights in the design of modern roses.</title>
        <authorList>
            <person name="Bendahmane M."/>
        </authorList>
    </citation>
    <scope>NUCLEOTIDE SEQUENCE [LARGE SCALE GENOMIC DNA]</scope>
    <source>
        <strain evidence="2">cv. Old Blush</strain>
    </source>
</reference>
<protein>
    <submittedName>
        <fullName evidence="1">Uncharacterized protein</fullName>
    </submittedName>
</protein>
<dbReference type="Proteomes" id="UP000238479">
    <property type="component" value="Chromosome 4"/>
</dbReference>
<dbReference type="EMBL" id="PDCK01000042">
    <property type="protein sequence ID" value="PRQ36550.1"/>
    <property type="molecule type" value="Genomic_DNA"/>
</dbReference>